<comment type="caution">
    <text evidence="2">The sequence shown here is derived from an EMBL/GenBank/DDBJ whole genome shotgun (WGS) entry which is preliminary data.</text>
</comment>
<evidence type="ECO:0000259" key="1">
    <source>
        <dbReference type="Pfam" id="PF00561"/>
    </source>
</evidence>
<dbReference type="RefSeq" id="WP_241597327.1">
    <property type="nucleotide sequence ID" value="NZ_JAKVIN010000001.1"/>
</dbReference>
<accession>A0ABT0CHX2</accession>
<dbReference type="Pfam" id="PF00561">
    <property type="entry name" value="Abhydrolase_1"/>
    <property type="match status" value="1"/>
</dbReference>
<proteinExistence type="predicted"/>
<name>A0ABT0CHX2_9HYPH</name>
<dbReference type="InterPro" id="IPR000073">
    <property type="entry name" value="AB_hydrolase_1"/>
</dbReference>
<dbReference type="PANTHER" id="PTHR43798">
    <property type="entry name" value="MONOACYLGLYCEROL LIPASE"/>
    <property type="match status" value="1"/>
</dbReference>
<gene>
    <name evidence="2" type="ORF">MKI86_03630</name>
</gene>
<dbReference type="PRINTS" id="PR00111">
    <property type="entry name" value="ABHYDROLASE"/>
</dbReference>
<evidence type="ECO:0000313" key="3">
    <source>
        <dbReference type="Proteomes" id="UP001201844"/>
    </source>
</evidence>
<protein>
    <submittedName>
        <fullName evidence="2">Alpha/beta hydrolase</fullName>
    </submittedName>
</protein>
<keyword evidence="2" id="KW-0378">Hydrolase</keyword>
<evidence type="ECO:0000313" key="2">
    <source>
        <dbReference type="EMBL" id="MCJ8148219.1"/>
    </source>
</evidence>
<dbReference type="EMBL" id="JAKVIN010000001">
    <property type="protein sequence ID" value="MCJ8148219.1"/>
    <property type="molecule type" value="Genomic_DNA"/>
</dbReference>
<dbReference type="PANTHER" id="PTHR43798:SF33">
    <property type="entry name" value="HYDROLASE, PUTATIVE (AFU_ORTHOLOGUE AFUA_2G14860)-RELATED"/>
    <property type="match status" value="1"/>
</dbReference>
<feature type="domain" description="AB hydrolase-1" evidence="1">
    <location>
        <begin position="35"/>
        <end position="257"/>
    </location>
</feature>
<dbReference type="InterPro" id="IPR050266">
    <property type="entry name" value="AB_hydrolase_sf"/>
</dbReference>
<dbReference type="GO" id="GO:0016787">
    <property type="term" value="F:hydrolase activity"/>
    <property type="evidence" value="ECO:0007669"/>
    <property type="project" value="UniProtKB-KW"/>
</dbReference>
<dbReference type="SUPFAM" id="SSF53474">
    <property type="entry name" value="alpha/beta-Hydrolases"/>
    <property type="match status" value="1"/>
</dbReference>
<organism evidence="2 3">
    <name type="scientific">Shinella sedimenti</name>
    <dbReference type="NCBI Taxonomy" id="2919913"/>
    <lineage>
        <taxon>Bacteria</taxon>
        <taxon>Pseudomonadati</taxon>
        <taxon>Pseudomonadota</taxon>
        <taxon>Alphaproteobacteria</taxon>
        <taxon>Hyphomicrobiales</taxon>
        <taxon>Rhizobiaceae</taxon>
        <taxon>Shinella</taxon>
    </lineage>
</organism>
<dbReference type="InterPro" id="IPR029058">
    <property type="entry name" value="AB_hydrolase_fold"/>
</dbReference>
<keyword evidence="3" id="KW-1185">Reference proteome</keyword>
<dbReference type="Gene3D" id="3.40.50.1820">
    <property type="entry name" value="alpha/beta hydrolase"/>
    <property type="match status" value="1"/>
</dbReference>
<reference evidence="2 3" key="1">
    <citation type="submission" date="2022-02" db="EMBL/GenBank/DDBJ databases">
        <title>Shinella B3.7 sp. nov., isolated from Sediment (Zhairuo Island).</title>
        <authorList>
            <person name="Chen G."/>
        </authorList>
    </citation>
    <scope>NUCLEOTIDE SEQUENCE [LARGE SCALE GENOMIC DNA]</scope>
    <source>
        <strain evidence="2 3">B3.7</strain>
    </source>
</reference>
<sequence length="273" mass="28612">MSGVDQAGWNGRKRALPLRDGRSLAFIDAGAGDVPLFLLHGYTDSSRSWSLIEPHLARGYRLVMPDLPGHGLSAASPSPRLKAFADDVAELADALGIARFAVVGHSMGAMTALVLAACHPARVTALASICGSVTPGRLAQTTLGAEIAALSDPIDPQSAFLQAWHACARPVDAAFLRWVAREAAAMPAPRWQALYAMLEAADLSRISEAVRAPLLLLAGEEDALFGEPHRAALRHAFPNATVGVLAGHSHNPHWESPALVAAALAGFLAAQPL</sequence>
<dbReference type="Proteomes" id="UP001201844">
    <property type="component" value="Unassembled WGS sequence"/>
</dbReference>